<dbReference type="InterPro" id="IPR001867">
    <property type="entry name" value="OmpR/PhoB-type_DNA-bd"/>
</dbReference>
<feature type="DNA-binding region" description="OmpR/PhoB-type" evidence="7">
    <location>
        <begin position="129"/>
        <end position="229"/>
    </location>
</feature>
<dbReference type="GO" id="GO:0000156">
    <property type="term" value="F:phosphorelay response regulator activity"/>
    <property type="evidence" value="ECO:0007669"/>
    <property type="project" value="TreeGrafter"/>
</dbReference>
<evidence type="ECO:0000259" key="9">
    <source>
        <dbReference type="PROSITE" id="PS51755"/>
    </source>
</evidence>
<keyword evidence="2" id="KW-0902">Two-component regulatory system</keyword>
<dbReference type="PANTHER" id="PTHR48111">
    <property type="entry name" value="REGULATOR OF RPOS"/>
    <property type="match status" value="1"/>
</dbReference>
<dbReference type="Gene3D" id="6.10.250.690">
    <property type="match status" value="1"/>
</dbReference>
<dbReference type="GO" id="GO:0005829">
    <property type="term" value="C:cytosol"/>
    <property type="evidence" value="ECO:0007669"/>
    <property type="project" value="TreeGrafter"/>
</dbReference>
<feature type="domain" description="Response regulatory" evidence="8">
    <location>
        <begin position="5"/>
        <end position="118"/>
    </location>
</feature>
<name>A0A1H6FGA0_9GAMM</name>
<evidence type="ECO:0000313" key="10">
    <source>
        <dbReference type="EMBL" id="SEH09100.1"/>
    </source>
</evidence>
<dbReference type="Proteomes" id="UP000236724">
    <property type="component" value="Unassembled WGS sequence"/>
</dbReference>
<dbReference type="SUPFAM" id="SSF46894">
    <property type="entry name" value="C-terminal effector domain of the bipartite response regulators"/>
    <property type="match status" value="1"/>
</dbReference>
<dbReference type="InterPro" id="IPR036388">
    <property type="entry name" value="WH-like_DNA-bd_sf"/>
</dbReference>
<feature type="domain" description="OmpR/PhoB-type" evidence="9">
    <location>
        <begin position="129"/>
        <end position="229"/>
    </location>
</feature>
<dbReference type="OrthoDB" id="9802426at2"/>
<dbReference type="RefSeq" id="WP_103922589.1">
    <property type="nucleotide sequence ID" value="NZ_FMSV02000558.1"/>
</dbReference>
<dbReference type="GO" id="GO:0000976">
    <property type="term" value="F:transcription cis-regulatory region binding"/>
    <property type="evidence" value="ECO:0007669"/>
    <property type="project" value="TreeGrafter"/>
</dbReference>
<dbReference type="Pfam" id="PF00486">
    <property type="entry name" value="Trans_reg_C"/>
    <property type="match status" value="1"/>
</dbReference>
<dbReference type="CDD" id="cd00383">
    <property type="entry name" value="trans_reg_C"/>
    <property type="match status" value="1"/>
</dbReference>
<feature type="modified residue" description="4-aspartylphosphate" evidence="6">
    <location>
        <position position="54"/>
    </location>
</feature>
<dbReference type="Gene3D" id="3.40.50.2300">
    <property type="match status" value="1"/>
</dbReference>
<dbReference type="Gene3D" id="1.10.10.10">
    <property type="entry name" value="Winged helix-like DNA-binding domain superfamily/Winged helix DNA-binding domain"/>
    <property type="match status" value="1"/>
</dbReference>
<accession>A0A1H6FGA0</accession>
<keyword evidence="11" id="KW-1185">Reference proteome</keyword>
<dbReference type="GO" id="GO:0006355">
    <property type="term" value="P:regulation of DNA-templated transcription"/>
    <property type="evidence" value="ECO:0007669"/>
    <property type="project" value="InterPro"/>
</dbReference>
<dbReference type="PANTHER" id="PTHR48111:SF4">
    <property type="entry name" value="DNA-BINDING DUAL TRANSCRIPTIONAL REGULATOR OMPR"/>
    <property type="match status" value="1"/>
</dbReference>
<dbReference type="InterPro" id="IPR011006">
    <property type="entry name" value="CheY-like_superfamily"/>
</dbReference>
<dbReference type="SMART" id="SM00448">
    <property type="entry name" value="REC"/>
    <property type="match status" value="1"/>
</dbReference>
<dbReference type="InterPro" id="IPR039420">
    <property type="entry name" value="WalR-like"/>
</dbReference>
<evidence type="ECO:0000256" key="3">
    <source>
        <dbReference type="ARBA" id="ARBA00023015"/>
    </source>
</evidence>
<sequence length="232" mass="26419">MASRQILIVEDEPKLASLLADYLKQASFIPHILDNGLSVIPWLKNQPVDLILLDLMLPGRDGIELCREIRSFSQVPIIMTTARVEEIDRLLGLELGADDYICKPYSPREVVARVKAIFRRLDYVHQTTTDSTDPKPTFSIDATAYQICFQQQSLDLTPAEFRLLKVLAEHPDKVYSRAQLLDHVYEDNRIVTDRTVDTHIKNLRKKLANIQPGLEIIHSIYGVGYKLVLPVT</sequence>
<evidence type="ECO:0000256" key="6">
    <source>
        <dbReference type="PROSITE-ProRule" id="PRU00169"/>
    </source>
</evidence>
<dbReference type="GO" id="GO:0032993">
    <property type="term" value="C:protein-DNA complex"/>
    <property type="evidence" value="ECO:0007669"/>
    <property type="project" value="TreeGrafter"/>
</dbReference>
<evidence type="ECO:0000256" key="7">
    <source>
        <dbReference type="PROSITE-ProRule" id="PRU01091"/>
    </source>
</evidence>
<evidence type="ECO:0000259" key="8">
    <source>
        <dbReference type="PROSITE" id="PS50110"/>
    </source>
</evidence>
<evidence type="ECO:0000256" key="4">
    <source>
        <dbReference type="ARBA" id="ARBA00023125"/>
    </source>
</evidence>
<evidence type="ECO:0000256" key="1">
    <source>
        <dbReference type="ARBA" id="ARBA00022553"/>
    </source>
</evidence>
<dbReference type="Pfam" id="PF00072">
    <property type="entry name" value="Response_reg"/>
    <property type="match status" value="1"/>
</dbReference>
<reference evidence="10 11" key="1">
    <citation type="submission" date="2016-10" db="EMBL/GenBank/DDBJ databases">
        <authorList>
            <person name="de Groot N.N."/>
        </authorList>
    </citation>
    <scope>NUCLEOTIDE SEQUENCE [LARGE SCALE GENOMIC DNA]</scope>
    <source>
        <strain evidence="10">MBHS1</strain>
    </source>
</reference>
<evidence type="ECO:0000256" key="5">
    <source>
        <dbReference type="ARBA" id="ARBA00023163"/>
    </source>
</evidence>
<protein>
    <submittedName>
        <fullName evidence="10">Transcriptional regulatory protein BaeR</fullName>
    </submittedName>
</protein>
<dbReference type="PROSITE" id="PS51755">
    <property type="entry name" value="OMPR_PHOB"/>
    <property type="match status" value="1"/>
</dbReference>
<dbReference type="AlphaFoldDB" id="A0A1H6FGA0"/>
<dbReference type="SMART" id="SM00862">
    <property type="entry name" value="Trans_reg_C"/>
    <property type="match status" value="1"/>
</dbReference>
<dbReference type="CDD" id="cd19938">
    <property type="entry name" value="REC_OmpR_BaeR-like"/>
    <property type="match status" value="1"/>
</dbReference>
<dbReference type="EMBL" id="FMSV02000558">
    <property type="protein sequence ID" value="SEH09100.1"/>
    <property type="molecule type" value="Genomic_DNA"/>
</dbReference>
<evidence type="ECO:0000256" key="2">
    <source>
        <dbReference type="ARBA" id="ARBA00023012"/>
    </source>
</evidence>
<gene>
    <name evidence="10" type="primary">baeR_2</name>
    <name evidence="10" type="ORF">MBHS_04994</name>
</gene>
<dbReference type="FunFam" id="3.40.50.2300:FF:000001">
    <property type="entry name" value="DNA-binding response regulator PhoB"/>
    <property type="match status" value="1"/>
</dbReference>
<keyword evidence="5" id="KW-0804">Transcription</keyword>
<keyword evidence="3" id="KW-0805">Transcription regulation</keyword>
<evidence type="ECO:0000313" key="11">
    <source>
        <dbReference type="Proteomes" id="UP000236724"/>
    </source>
</evidence>
<dbReference type="PROSITE" id="PS50110">
    <property type="entry name" value="RESPONSE_REGULATORY"/>
    <property type="match status" value="1"/>
</dbReference>
<dbReference type="InterPro" id="IPR016032">
    <property type="entry name" value="Sig_transdc_resp-reg_C-effctor"/>
</dbReference>
<dbReference type="InterPro" id="IPR001789">
    <property type="entry name" value="Sig_transdc_resp-reg_receiver"/>
</dbReference>
<dbReference type="SUPFAM" id="SSF52172">
    <property type="entry name" value="CheY-like"/>
    <property type="match status" value="1"/>
</dbReference>
<keyword evidence="1 6" id="KW-0597">Phosphoprotein</keyword>
<keyword evidence="4 7" id="KW-0238">DNA-binding</keyword>
<proteinExistence type="predicted"/>
<organism evidence="10 11">
    <name type="scientific">Candidatus Venteria ishoeyi</name>
    <dbReference type="NCBI Taxonomy" id="1899563"/>
    <lineage>
        <taxon>Bacteria</taxon>
        <taxon>Pseudomonadati</taxon>
        <taxon>Pseudomonadota</taxon>
        <taxon>Gammaproteobacteria</taxon>
        <taxon>Thiotrichales</taxon>
        <taxon>Thiotrichaceae</taxon>
        <taxon>Venteria</taxon>
    </lineage>
</organism>